<comment type="caution">
    <text evidence="10">The sequence shown here is derived from an EMBL/GenBank/DDBJ whole genome shotgun (WGS) entry which is preliminary data.</text>
</comment>
<evidence type="ECO:0000256" key="3">
    <source>
        <dbReference type="ARBA" id="ARBA00022679"/>
    </source>
</evidence>
<organism evidence="10 11">
    <name type="scientific">Tepidiforma thermophila (strain KCTC 52669 / CGMCC 1.13589 / G233)</name>
    <dbReference type="NCBI Taxonomy" id="2761530"/>
    <lineage>
        <taxon>Bacteria</taxon>
        <taxon>Bacillati</taxon>
        <taxon>Chloroflexota</taxon>
        <taxon>Tepidiformia</taxon>
        <taxon>Tepidiformales</taxon>
        <taxon>Tepidiformaceae</taxon>
        <taxon>Tepidiforma</taxon>
    </lineage>
</organism>
<dbReference type="RefSeq" id="WP_098502855.1">
    <property type="nucleotide sequence ID" value="NZ_PDJQ01000001.1"/>
</dbReference>
<dbReference type="InterPro" id="IPR020610">
    <property type="entry name" value="Thiolase_AS"/>
</dbReference>
<dbReference type="PROSITE" id="PS00098">
    <property type="entry name" value="THIOLASE_1"/>
    <property type="match status" value="1"/>
</dbReference>
<evidence type="ECO:0000256" key="6">
    <source>
        <dbReference type="PIRSR" id="PIRSR000429-1"/>
    </source>
</evidence>
<dbReference type="InterPro" id="IPR020617">
    <property type="entry name" value="Thiolase_C"/>
</dbReference>
<dbReference type="InterPro" id="IPR016039">
    <property type="entry name" value="Thiolase-like"/>
</dbReference>
<evidence type="ECO:0000256" key="7">
    <source>
        <dbReference type="RuleBase" id="RU003557"/>
    </source>
</evidence>
<evidence type="ECO:0000259" key="9">
    <source>
        <dbReference type="Pfam" id="PF02803"/>
    </source>
</evidence>
<dbReference type="SUPFAM" id="SSF53901">
    <property type="entry name" value="Thiolase-like"/>
    <property type="match status" value="2"/>
</dbReference>
<keyword evidence="4 7" id="KW-0012">Acyltransferase</keyword>
<proteinExistence type="inferred from homology"/>
<dbReference type="PANTHER" id="PTHR18919:SF107">
    <property type="entry name" value="ACETYL-COA ACETYLTRANSFERASE, CYTOSOLIC"/>
    <property type="match status" value="1"/>
</dbReference>
<dbReference type="PROSITE" id="PS00099">
    <property type="entry name" value="THIOLASE_3"/>
    <property type="match status" value="1"/>
</dbReference>
<dbReference type="Pfam" id="PF02803">
    <property type="entry name" value="Thiolase_C"/>
    <property type="match status" value="1"/>
</dbReference>
<evidence type="ECO:0000313" key="10">
    <source>
        <dbReference type="EMBL" id="PFG73398.1"/>
    </source>
</evidence>
<comment type="similarity">
    <text evidence="1 7">Belongs to the thiolase-like superfamily. Thiolase family.</text>
</comment>
<dbReference type="InterPro" id="IPR020615">
    <property type="entry name" value="Thiolase_acyl_enz_int_AS"/>
</dbReference>
<protein>
    <recommendedName>
        <fullName evidence="2">acetyl-CoA C-acetyltransferase</fullName>
        <ecNumber evidence="2">2.3.1.9</ecNumber>
    </recommendedName>
    <alternativeName>
        <fullName evidence="5">Acetoacetyl-CoA thiolase</fullName>
    </alternativeName>
</protein>
<feature type="domain" description="Thiolase C-terminal" evidence="9">
    <location>
        <begin position="269"/>
        <end position="389"/>
    </location>
</feature>
<dbReference type="FunFam" id="3.40.47.10:FF:000010">
    <property type="entry name" value="Acetyl-CoA acetyltransferase (Thiolase)"/>
    <property type="match status" value="1"/>
</dbReference>
<dbReference type="Proteomes" id="UP000223071">
    <property type="component" value="Unassembled WGS sequence"/>
</dbReference>
<reference evidence="10 11" key="1">
    <citation type="submission" date="2017-09" db="EMBL/GenBank/DDBJ databases">
        <title>Sequencing the genomes of two abundant thermophiles in Great Basin hot springs: Thermocrinis jamiesonii and novel Chloroflexi Thermoflexus hugenholtzii.</title>
        <authorList>
            <person name="Hedlund B."/>
        </authorList>
    </citation>
    <scope>NUCLEOTIDE SEQUENCE [LARGE SCALE GENOMIC DNA]</scope>
    <source>
        <strain evidence="10 11">G233</strain>
    </source>
</reference>
<dbReference type="EC" id="2.3.1.9" evidence="2"/>
<dbReference type="PANTHER" id="PTHR18919">
    <property type="entry name" value="ACETYL-COA C-ACYLTRANSFERASE"/>
    <property type="match status" value="1"/>
</dbReference>
<dbReference type="GO" id="GO:0003985">
    <property type="term" value="F:acetyl-CoA C-acetyltransferase activity"/>
    <property type="evidence" value="ECO:0007669"/>
    <property type="project" value="UniProtKB-EC"/>
</dbReference>
<evidence type="ECO:0000313" key="11">
    <source>
        <dbReference type="Proteomes" id="UP000223071"/>
    </source>
</evidence>
<dbReference type="CDD" id="cd00751">
    <property type="entry name" value="thiolase"/>
    <property type="match status" value="1"/>
</dbReference>
<dbReference type="PROSITE" id="PS00737">
    <property type="entry name" value="THIOLASE_2"/>
    <property type="match status" value="1"/>
</dbReference>
<evidence type="ECO:0000256" key="5">
    <source>
        <dbReference type="ARBA" id="ARBA00030755"/>
    </source>
</evidence>
<name>A0A2A9HCC7_TEPT2</name>
<dbReference type="Gene3D" id="3.40.47.10">
    <property type="match status" value="2"/>
</dbReference>
<keyword evidence="3 7" id="KW-0808">Transferase</keyword>
<feature type="active site" description="Proton acceptor" evidence="6">
    <location>
        <position position="346"/>
    </location>
</feature>
<dbReference type="InterPro" id="IPR020613">
    <property type="entry name" value="Thiolase_CS"/>
</dbReference>
<evidence type="ECO:0000256" key="2">
    <source>
        <dbReference type="ARBA" id="ARBA00012705"/>
    </source>
</evidence>
<dbReference type="AlphaFoldDB" id="A0A2A9HCC7"/>
<dbReference type="EMBL" id="PDJQ01000001">
    <property type="protein sequence ID" value="PFG73398.1"/>
    <property type="molecule type" value="Genomic_DNA"/>
</dbReference>
<evidence type="ECO:0000256" key="1">
    <source>
        <dbReference type="ARBA" id="ARBA00010982"/>
    </source>
</evidence>
<gene>
    <name evidence="10" type="ORF">A9A59_0593</name>
</gene>
<feature type="domain" description="Thiolase N-terminal" evidence="8">
    <location>
        <begin position="4"/>
        <end position="260"/>
    </location>
</feature>
<dbReference type="Pfam" id="PF00108">
    <property type="entry name" value="Thiolase_N"/>
    <property type="match status" value="1"/>
</dbReference>
<dbReference type="InterPro" id="IPR002155">
    <property type="entry name" value="Thiolase"/>
</dbReference>
<sequence>MEDVVITSGVRTAIGRFQGSLADVPASDLAAHVIREAVNRAGVEPDRVDHVVMGIVGQVAEDAYLSRHAAVKAGLPIGTPAMNVNRICGSGLEAINTASRLIQSGDAGVVVAGGAENMTRMPFYLRKARQGYRLGHDSIEDGIIHMLSDPFKGYHMGITAENLAERFEVSREAQDAFAAESQRRALAAIEAGRFKEQIAPITIRVGKEEKVFDTDEHPRATTVEALAKLRPAFKEGGVVTAGNASGINDGAAALVLMSASKAKELGARPRMRIVARAEAGVDPAIMGSGPIPAIRKALEKAQMTLDQIDCIELNEAFASVSCACASELCLDPEKVNPNGGAIALGHPIGATGAILTVKLMYELERTGGRYGIVSLCIGGGQGIATIFERLD</sequence>
<dbReference type="NCBIfam" id="TIGR01930">
    <property type="entry name" value="AcCoA-C-Actrans"/>
    <property type="match status" value="1"/>
</dbReference>
<feature type="active site" description="Proton acceptor" evidence="6">
    <location>
        <position position="376"/>
    </location>
</feature>
<evidence type="ECO:0000259" key="8">
    <source>
        <dbReference type="Pfam" id="PF00108"/>
    </source>
</evidence>
<dbReference type="PIRSF" id="PIRSF000429">
    <property type="entry name" value="Ac-CoA_Ac_transf"/>
    <property type="match status" value="1"/>
</dbReference>
<dbReference type="InterPro" id="IPR020616">
    <property type="entry name" value="Thiolase_N"/>
</dbReference>
<evidence type="ECO:0000256" key="4">
    <source>
        <dbReference type="ARBA" id="ARBA00023315"/>
    </source>
</evidence>
<feature type="active site" description="Acyl-thioester intermediate" evidence="6">
    <location>
        <position position="88"/>
    </location>
</feature>
<keyword evidence="11" id="KW-1185">Reference proteome</keyword>
<accession>A0A2A9HCC7</accession>